<dbReference type="GO" id="GO:0005829">
    <property type="term" value="C:cytosol"/>
    <property type="evidence" value="ECO:0007669"/>
    <property type="project" value="TreeGrafter"/>
</dbReference>
<reference evidence="5" key="1">
    <citation type="submission" date="2015-04" db="EMBL/GenBank/DDBJ databases">
        <authorList>
            <person name="Schardt J."/>
            <person name="Mueller-Herbst S."/>
            <person name="Scherer S."/>
            <person name="Huptas C."/>
        </authorList>
    </citation>
    <scope>NUCLEOTIDE SEQUENCE [LARGE SCALE GENOMIC DNA]</scope>
    <source>
        <strain evidence="5">Kiel-L1</strain>
    </source>
</reference>
<keyword evidence="2" id="KW-0812">Transmembrane</keyword>
<dbReference type="AlphaFoldDB" id="A0A3D8TU33"/>
<name>A0A3D8TU33_9LIST</name>
<organism evidence="4 5">
    <name type="scientific">Listeria kieliensis</name>
    <dbReference type="NCBI Taxonomy" id="1621700"/>
    <lineage>
        <taxon>Bacteria</taxon>
        <taxon>Bacillati</taxon>
        <taxon>Bacillota</taxon>
        <taxon>Bacilli</taxon>
        <taxon>Bacillales</taxon>
        <taxon>Listeriaceae</taxon>
        <taxon>Listeria</taxon>
    </lineage>
</organism>
<dbReference type="PANTHER" id="PTHR10953">
    <property type="entry name" value="UBIQUITIN-ACTIVATING ENZYME E1"/>
    <property type="match status" value="1"/>
</dbReference>
<keyword evidence="2" id="KW-0472">Membrane</keyword>
<accession>A0A3D8TU33</accession>
<evidence type="ECO:0000313" key="5">
    <source>
        <dbReference type="Proteomes" id="UP000257055"/>
    </source>
</evidence>
<gene>
    <name evidence="4" type="ORF">UR08_03030</name>
</gene>
<dbReference type="EMBL" id="LARY01000001">
    <property type="protein sequence ID" value="RDX02503.1"/>
    <property type="molecule type" value="Genomic_DNA"/>
</dbReference>
<sequence>MDRYDRQMRVRQIGTDGQKKIMQATLLIVGIGALGSYAAELATRMGFKKLILIDRDFVEWSNLQRQTLFTEQDVQDKLPKAYAAKKHLEAINRNVHIESIVDDANLETLSGYESEVDAVLDCTDNFATRRFLNAFCHAHDLPWIYTSCAGTYASVFPVRSQNSACLTCLIGETPQTNEASCDLIGVHAPLIPITAGFQVSLLTRLLLDENFEYNVFYQLDNWTMTFQSLKVAKQPDCPSCGSHSGLETNFSEKPVALCGKDTVQFRLPSRKRAEFTQITKRLQAEEIEFSQNPFILTFSFSAYTFSVFKNGRVLIHGTSDLTEAKKAYHHFFN</sequence>
<dbReference type="FunFam" id="3.40.50.720:FF:000080">
    <property type="entry name" value="Thiazole biosynthesis adenylyltransferase ThiF"/>
    <property type="match status" value="1"/>
</dbReference>
<comment type="caution">
    <text evidence="4">The sequence shown here is derived from an EMBL/GenBank/DDBJ whole genome shotgun (WGS) entry which is preliminary data.</text>
</comment>
<dbReference type="SUPFAM" id="SSF69572">
    <property type="entry name" value="Activating enzymes of the ubiquitin-like proteins"/>
    <property type="match status" value="1"/>
</dbReference>
<feature type="transmembrane region" description="Helical" evidence="2">
    <location>
        <begin position="21"/>
        <end position="39"/>
    </location>
</feature>
<protein>
    <submittedName>
        <fullName evidence="4">Molybdopterin biosynthesis protein MoeB</fullName>
    </submittedName>
</protein>
<evidence type="ECO:0000256" key="1">
    <source>
        <dbReference type="ARBA" id="ARBA00009919"/>
    </source>
</evidence>
<dbReference type="Proteomes" id="UP000257055">
    <property type="component" value="Unassembled WGS sequence"/>
</dbReference>
<dbReference type="GO" id="GO:0004792">
    <property type="term" value="F:thiosulfate-cyanide sulfurtransferase activity"/>
    <property type="evidence" value="ECO:0007669"/>
    <property type="project" value="TreeGrafter"/>
</dbReference>
<dbReference type="RefSeq" id="WP_115752187.1">
    <property type="nucleotide sequence ID" value="NZ_LARY01000001.1"/>
</dbReference>
<evidence type="ECO:0000256" key="2">
    <source>
        <dbReference type="SAM" id="Phobius"/>
    </source>
</evidence>
<dbReference type="GO" id="GO:0008146">
    <property type="term" value="F:sulfotransferase activity"/>
    <property type="evidence" value="ECO:0007669"/>
    <property type="project" value="TreeGrafter"/>
</dbReference>
<dbReference type="Gene3D" id="3.40.50.720">
    <property type="entry name" value="NAD(P)-binding Rossmann-like Domain"/>
    <property type="match status" value="1"/>
</dbReference>
<dbReference type="InterPro" id="IPR035985">
    <property type="entry name" value="Ubiquitin-activating_enz"/>
</dbReference>
<dbReference type="InterPro" id="IPR000594">
    <property type="entry name" value="ThiF_NAD_FAD-bd"/>
</dbReference>
<evidence type="ECO:0000259" key="3">
    <source>
        <dbReference type="Pfam" id="PF00899"/>
    </source>
</evidence>
<dbReference type="GO" id="GO:0008641">
    <property type="term" value="F:ubiquitin-like modifier activating enzyme activity"/>
    <property type="evidence" value="ECO:0007669"/>
    <property type="project" value="InterPro"/>
</dbReference>
<dbReference type="InterPro" id="IPR045886">
    <property type="entry name" value="ThiF/MoeB/HesA"/>
</dbReference>
<dbReference type="CDD" id="cd00757">
    <property type="entry name" value="ThiF_MoeB_HesA_family"/>
    <property type="match status" value="1"/>
</dbReference>
<dbReference type="GO" id="GO:0016779">
    <property type="term" value="F:nucleotidyltransferase activity"/>
    <property type="evidence" value="ECO:0007669"/>
    <property type="project" value="TreeGrafter"/>
</dbReference>
<keyword evidence="2" id="KW-1133">Transmembrane helix</keyword>
<evidence type="ECO:0000313" key="4">
    <source>
        <dbReference type="EMBL" id="RDX02503.1"/>
    </source>
</evidence>
<comment type="similarity">
    <text evidence="1">Belongs to the HesA/MoeB/ThiF family.</text>
</comment>
<dbReference type="Pfam" id="PF00899">
    <property type="entry name" value="ThiF"/>
    <property type="match status" value="1"/>
</dbReference>
<proteinExistence type="inferred from homology"/>
<feature type="domain" description="THIF-type NAD/FAD binding fold" evidence="3">
    <location>
        <begin position="4"/>
        <end position="238"/>
    </location>
</feature>
<dbReference type="PANTHER" id="PTHR10953:SF102">
    <property type="entry name" value="ADENYLYLTRANSFERASE AND SULFURTRANSFERASE MOCS3"/>
    <property type="match status" value="1"/>
</dbReference>
<keyword evidence="5" id="KW-1185">Reference proteome</keyword>